<dbReference type="CDD" id="cd00751">
    <property type="entry name" value="thiolase"/>
    <property type="match status" value="1"/>
</dbReference>
<dbReference type="SUPFAM" id="SSF53901">
    <property type="entry name" value="Thiolase-like"/>
    <property type="match status" value="2"/>
</dbReference>
<dbReference type="PANTHER" id="PTHR43853">
    <property type="entry name" value="3-KETOACYL-COA THIOLASE, PEROXISOMAL"/>
    <property type="match status" value="1"/>
</dbReference>
<dbReference type="InterPro" id="IPR020617">
    <property type="entry name" value="Thiolase_C"/>
</dbReference>
<name>A0A0F9UJL9_9ZZZZ</name>
<dbReference type="AlphaFoldDB" id="A0A0F9UJL9"/>
<evidence type="ECO:0000313" key="11">
    <source>
        <dbReference type="EMBL" id="KKN91844.1"/>
    </source>
</evidence>
<keyword evidence="7" id="KW-0576">Peroxisome</keyword>
<evidence type="ECO:0000256" key="5">
    <source>
        <dbReference type="ARBA" id="ARBA00022946"/>
    </source>
</evidence>
<evidence type="ECO:0000256" key="2">
    <source>
        <dbReference type="ARBA" id="ARBA00010982"/>
    </source>
</evidence>
<evidence type="ECO:0000256" key="4">
    <source>
        <dbReference type="ARBA" id="ARBA00022832"/>
    </source>
</evidence>
<keyword evidence="5" id="KW-0809">Transit peptide</keyword>
<evidence type="ECO:0000256" key="1">
    <source>
        <dbReference type="ARBA" id="ARBA00004275"/>
    </source>
</evidence>
<accession>A0A0F9UJL9</accession>
<evidence type="ECO:0000256" key="8">
    <source>
        <dbReference type="ARBA" id="ARBA00023315"/>
    </source>
</evidence>
<evidence type="ECO:0000256" key="6">
    <source>
        <dbReference type="ARBA" id="ARBA00023098"/>
    </source>
</evidence>
<gene>
    <name evidence="11" type="ORF">LCGC14_0213190</name>
</gene>
<dbReference type="InterPro" id="IPR020616">
    <property type="entry name" value="Thiolase_N"/>
</dbReference>
<dbReference type="NCBIfam" id="TIGR01930">
    <property type="entry name" value="AcCoA-C-Actrans"/>
    <property type="match status" value="1"/>
</dbReference>
<comment type="similarity">
    <text evidence="2">Belongs to the thiolase-like superfamily. Thiolase family.</text>
</comment>
<dbReference type="InterPro" id="IPR020613">
    <property type="entry name" value="Thiolase_CS"/>
</dbReference>
<dbReference type="InterPro" id="IPR016039">
    <property type="entry name" value="Thiolase-like"/>
</dbReference>
<dbReference type="Gene3D" id="3.40.47.10">
    <property type="match status" value="1"/>
</dbReference>
<evidence type="ECO:0000259" key="9">
    <source>
        <dbReference type="Pfam" id="PF00108"/>
    </source>
</evidence>
<keyword evidence="4" id="KW-0276">Fatty acid metabolism</keyword>
<reference evidence="11" key="1">
    <citation type="journal article" date="2015" name="Nature">
        <title>Complex archaea that bridge the gap between prokaryotes and eukaryotes.</title>
        <authorList>
            <person name="Spang A."/>
            <person name="Saw J.H."/>
            <person name="Jorgensen S.L."/>
            <person name="Zaremba-Niedzwiedzka K."/>
            <person name="Martijn J."/>
            <person name="Lind A.E."/>
            <person name="van Eijk R."/>
            <person name="Schleper C."/>
            <person name="Guy L."/>
            <person name="Ettema T.J."/>
        </authorList>
    </citation>
    <scope>NUCLEOTIDE SEQUENCE</scope>
</reference>
<evidence type="ECO:0000256" key="7">
    <source>
        <dbReference type="ARBA" id="ARBA00023140"/>
    </source>
</evidence>
<keyword evidence="8" id="KW-0012">Acyltransferase</keyword>
<feature type="domain" description="Thiolase N-terminal" evidence="9">
    <location>
        <begin position="5"/>
        <end position="262"/>
    </location>
</feature>
<dbReference type="EMBL" id="LAZR01000099">
    <property type="protein sequence ID" value="KKN91844.1"/>
    <property type="molecule type" value="Genomic_DNA"/>
</dbReference>
<keyword evidence="6" id="KW-0443">Lipid metabolism</keyword>
<dbReference type="GO" id="GO:0005777">
    <property type="term" value="C:peroxisome"/>
    <property type="evidence" value="ECO:0007669"/>
    <property type="project" value="UniProtKB-SubCell"/>
</dbReference>
<dbReference type="FunFam" id="3.40.47.10:FF:000010">
    <property type="entry name" value="Acetyl-CoA acetyltransferase (Thiolase)"/>
    <property type="match status" value="1"/>
</dbReference>
<dbReference type="InterPro" id="IPR002155">
    <property type="entry name" value="Thiolase"/>
</dbReference>
<dbReference type="Pfam" id="PF02803">
    <property type="entry name" value="Thiolase_C"/>
    <property type="match status" value="1"/>
</dbReference>
<comment type="caution">
    <text evidence="11">The sequence shown here is derived from an EMBL/GenBank/DDBJ whole genome shotgun (WGS) entry which is preliminary data.</text>
</comment>
<sequence>MREAVIVSTARTPIGKAHRGALNNIKSPTMTAHAIEHAVKRAGVEPGEVEDVIIGAAMGAGTAGRNLARAAALRAGLADTAGGSTVDRQCASGLMAIAIAAKQVITDHMDIVVGGGSENVSALTPAYLEWAVRDKDDALIAVSPNAYMPMIDTAEFVARKYGITREQQDEFALMAHLQALSAQQGGRFKDEIAPIQVTQKQVNRDSKEVTYRDFLFAEDECPRHGTTAEGLASLNPVMEGGTVTAGNASQLSDGASACLIMESRLAEQRGLTPLGAYRGFMVTGCAPEEMGIGPVTAVPKLLAKHGLTVSDIGLWELNEAFAVQALYCRDRLDIDPACFNVNGGGISLGHPFGMTGSRLVGSALLEGRRRGVRYVVVTMCVGGGMGAAGLFEVYH</sequence>
<dbReference type="PROSITE" id="PS00737">
    <property type="entry name" value="THIOLASE_2"/>
    <property type="match status" value="1"/>
</dbReference>
<comment type="subcellular location">
    <subcellularLocation>
        <location evidence="1">Peroxisome</location>
    </subcellularLocation>
</comment>
<dbReference type="GO" id="GO:0003988">
    <property type="term" value="F:acetyl-CoA C-acyltransferase activity"/>
    <property type="evidence" value="ECO:0007669"/>
    <property type="project" value="TreeGrafter"/>
</dbReference>
<dbReference type="Pfam" id="PF00108">
    <property type="entry name" value="Thiolase_N"/>
    <property type="match status" value="1"/>
</dbReference>
<organism evidence="11">
    <name type="scientific">marine sediment metagenome</name>
    <dbReference type="NCBI Taxonomy" id="412755"/>
    <lineage>
        <taxon>unclassified sequences</taxon>
        <taxon>metagenomes</taxon>
        <taxon>ecological metagenomes</taxon>
    </lineage>
</organism>
<protein>
    <recommendedName>
        <fullName evidence="12">Acetyl-CoA acetyltransferase</fullName>
    </recommendedName>
</protein>
<evidence type="ECO:0000259" key="10">
    <source>
        <dbReference type="Pfam" id="PF02803"/>
    </source>
</evidence>
<evidence type="ECO:0008006" key="12">
    <source>
        <dbReference type="Google" id="ProtNLM"/>
    </source>
</evidence>
<dbReference type="PIRSF" id="PIRSF000429">
    <property type="entry name" value="Ac-CoA_Ac_transf"/>
    <property type="match status" value="1"/>
</dbReference>
<dbReference type="InterPro" id="IPR050215">
    <property type="entry name" value="Thiolase-like_sf_Thiolase"/>
</dbReference>
<keyword evidence="3" id="KW-0808">Transferase</keyword>
<dbReference type="GO" id="GO:0006635">
    <property type="term" value="P:fatty acid beta-oxidation"/>
    <property type="evidence" value="ECO:0007669"/>
    <property type="project" value="TreeGrafter"/>
</dbReference>
<proteinExistence type="inferred from homology"/>
<feature type="domain" description="Thiolase C-terminal" evidence="10">
    <location>
        <begin position="272"/>
        <end position="392"/>
    </location>
</feature>
<dbReference type="GO" id="GO:0010124">
    <property type="term" value="P:phenylacetate catabolic process"/>
    <property type="evidence" value="ECO:0007669"/>
    <property type="project" value="TreeGrafter"/>
</dbReference>
<dbReference type="PANTHER" id="PTHR43853:SF8">
    <property type="entry name" value="3-KETOACYL-COA THIOLASE, PEROXISOMAL"/>
    <property type="match status" value="1"/>
</dbReference>
<evidence type="ECO:0000256" key="3">
    <source>
        <dbReference type="ARBA" id="ARBA00022679"/>
    </source>
</evidence>